<proteinExistence type="predicted"/>
<keyword evidence="2" id="KW-1185">Reference proteome</keyword>
<evidence type="ECO:0000313" key="1">
    <source>
        <dbReference type="EMBL" id="USS19025.1"/>
    </source>
</evidence>
<dbReference type="EMBL" id="OL502173">
    <property type="protein sequence ID" value="USS19025.1"/>
    <property type="molecule type" value="Genomic_DNA"/>
</dbReference>
<reference evidence="1" key="1">
    <citation type="submission" date="2021-11" db="EMBL/GenBank/DDBJ databases">
        <authorList>
            <person name="Zhao Y."/>
            <person name="Bi Y."/>
            <person name="Wu G."/>
        </authorList>
    </citation>
    <scope>NUCLEOTIDE SEQUENCE</scope>
</reference>
<evidence type="ECO:0000313" key="2">
    <source>
        <dbReference type="Proteomes" id="UP001056901"/>
    </source>
</evidence>
<dbReference type="Proteomes" id="UP001056901">
    <property type="component" value="Segment"/>
</dbReference>
<dbReference type="RefSeq" id="YP_012176976.1">
    <property type="nucleotide sequence ID" value="NC_107033.1"/>
</dbReference>
<sequence>MSLLPARKLARVIESSSDSKYFAVGAILAVGEYTGGDPEIKIQRGGGFMGSFSAEWENGLIVNKNIGFVAELIAD</sequence>
<name>A0A9E7MVY7_9CAUD</name>
<protein>
    <submittedName>
        <fullName evidence="1">Uncharacterized protein</fullName>
    </submittedName>
</protein>
<organism evidence="1 2">
    <name type="scientific">Salmonella phage JN-S202001</name>
    <dbReference type="NCBI Taxonomy" id="2959432"/>
    <lineage>
        <taxon>Viruses</taxon>
        <taxon>Duplodnaviria</taxon>
        <taxon>Heunggongvirae</taxon>
        <taxon>Uroviricota</taxon>
        <taxon>Caudoviricetes</taxon>
        <taxon>Demerecviridae</taxon>
        <taxon>Markadamsvirinae</taxon>
        <taxon>Epseptimavirus</taxon>
        <taxon>Epseptimavirus JNS202001</taxon>
    </lineage>
</organism>
<accession>A0A9E7MVY7</accession>